<dbReference type="AlphaFoldDB" id="A0A9P4XCM2"/>
<dbReference type="Pfam" id="PF00198">
    <property type="entry name" value="2-oxoacid_dh"/>
    <property type="match status" value="1"/>
</dbReference>
<gene>
    <name evidence="10" type="ORF">CFAM422_007164</name>
</gene>
<organism evidence="10 11">
    <name type="scientific">Trichoderma lentiforme</name>
    <dbReference type="NCBI Taxonomy" id="1567552"/>
    <lineage>
        <taxon>Eukaryota</taxon>
        <taxon>Fungi</taxon>
        <taxon>Dikarya</taxon>
        <taxon>Ascomycota</taxon>
        <taxon>Pezizomycotina</taxon>
        <taxon>Sordariomycetes</taxon>
        <taxon>Hypocreomycetidae</taxon>
        <taxon>Hypocreales</taxon>
        <taxon>Hypocreaceae</taxon>
        <taxon>Trichoderma</taxon>
    </lineage>
</organism>
<dbReference type="SUPFAM" id="SSF47005">
    <property type="entry name" value="Peripheral subunit-binding domain of 2-oxo acid dehydrogenase complex"/>
    <property type="match status" value="1"/>
</dbReference>
<dbReference type="InterPro" id="IPR011053">
    <property type="entry name" value="Single_hybrid_motif"/>
</dbReference>
<name>A0A9P4XCM2_9HYPO</name>
<dbReference type="InterPro" id="IPR000089">
    <property type="entry name" value="Biotin_lipoyl"/>
</dbReference>
<keyword evidence="3 6" id="KW-0450">Lipoyl</keyword>
<dbReference type="GO" id="GO:0004742">
    <property type="term" value="F:dihydrolipoyllysine-residue acetyltransferase activity"/>
    <property type="evidence" value="ECO:0007669"/>
    <property type="project" value="UniProtKB-UniRule"/>
</dbReference>
<evidence type="ECO:0000256" key="6">
    <source>
        <dbReference type="RuleBase" id="RU361137"/>
    </source>
</evidence>
<keyword evidence="11" id="KW-1185">Reference proteome</keyword>
<sequence>MASSPASPLHPLDTIRKLISPSPENGALGGTCMGILPLTLYYPPRDFERLVRHLDHCVINNPRALACPSFTLGYSVNCDHPVSISSCLTSPALFPPPVHLPACPGISLTGERHFSKMLSAALRRRILAPTHQALRSGFTAHVVRYYASFPSHQVIKMPALSPTMQAGNIGAWQKKPGDAIAPGEVLVELETDKAQMDFEFQEEGVIAKILKEAGEKDVAVGTPIAVLVEEGTDIAAFEKFSLEDAGGSAPAPEAKKDSEPAPESTPASTPQSTSAPEQYASEGRLQTALDREPNAVPAAVRLARSSGISLDGVKGSGKGGKITEDDVKKLVASPAVAAPGATFEDTPISGMRKTIANRLLESTQTNPHFYVSSSISVSKLLKLRQALNASGEGKYKLSVNDFLIKAIGIASKKVPAANASWRGDVIRQFSTVDVSVAVSTPTGLITPIVTGVEARGLESISSKVKELAKKARDGKLKPEEYQGGTISISNMGMNDAVEHFTAVINPPQAAILAVGTTRKVAVPAKDEDGETVVEWDDQITVTGSFDHKVVDGATGADWMRELKKVLENPLELLL</sequence>
<dbReference type="InterPro" id="IPR045257">
    <property type="entry name" value="E2/Pdx1"/>
</dbReference>
<evidence type="ECO:0000256" key="1">
    <source>
        <dbReference type="ARBA" id="ARBA00007317"/>
    </source>
</evidence>
<comment type="function">
    <text evidence="6">The pyruvate dehydrogenase complex catalyzes the overall conversion of pyruvate to acetyl-CoA and CO(2).</text>
</comment>
<dbReference type="Pfam" id="PF00364">
    <property type="entry name" value="Biotin_lipoyl"/>
    <property type="match status" value="1"/>
</dbReference>
<evidence type="ECO:0000313" key="10">
    <source>
        <dbReference type="EMBL" id="KAF3069590.1"/>
    </source>
</evidence>
<dbReference type="InterPro" id="IPR003016">
    <property type="entry name" value="2-oxoA_DH_lipoyl-BS"/>
</dbReference>
<dbReference type="PROSITE" id="PS50968">
    <property type="entry name" value="BIOTINYL_LIPOYL"/>
    <property type="match status" value="1"/>
</dbReference>
<dbReference type="Gene3D" id="2.40.50.100">
    <property type="match status" value="1"/>
</dbReference>
<dbReference type="SUPFAM" id="SSF51230">
    <property type="entry name" value="Single hybrid motif"/>
    <property type="match status" value="1"/>
</dbReference>
<dbReference type="Pfam" id="PF02817">
    <property type="entry name" value="E3_binding"/>
    <property type="match status" value="1"/>
</dbReference>
<reference evidence="10 11" key="1">
    <citation type="submission" date="2018-06" db="EMBL/GenBank/DDBJ databases">
        <title>Genome analysis of cellulolytic fungus Trichoderma lentiforme CFAM-422.</title>
        <authorList>
            <person name="Steindorff A.S."/>
            <person name="Formighieri E.F."/>
            <person name="Midorikawa G.E.O."/>
            <person name="Tamietti M.S."/>
            <person name="Ramos E.Z."/>
            <person name="Silva A.S."/>
            <person name="Bon E.P.S."/>
            <person name="Mendes T.D."/>
            <person name="Damaso M.C.T."/>
            <person name="Favaro L.C.L."/>
        </authorList>
    </citation>
    <scope>NUCLEOTIDE SEQUENCE [LARGE SCALE GENOMIC DNA]</scope>
    <source>
        <strain evidence="10 11">CFAM-422</strain>
    </source>
</reference>
<keyword evidence="5 6" id="KW-0012">Acyltransferase</keyword>
<dbReference type="EC" id="2.3.1.12" evidence="6"/>
<dbReference type="PROSITE" id="PS51826">
    <property type="entry name" value="PSBD"/>
    <property type="match status" value="1"/>
</dbReference>
<dbReference type="Gene3D" id="4.10.320.10">
    <property type="entry name" value="E3-binding domain"/>
    <property type="match status" value="1"/>
</dbReference>
<comment type="subcellular location">
    <subcellularLocation>
        <location evidence="6">Mitochondrion</location>
    </subcellularLocation>
</comment>
<evidence type="ECO:0000256" key="3">
    <source>
        <dbReference type="ARBA" id="ARBA00022823"/>
    </source>
</evidence>
<evidence type="ECO:0000256" key="7">
    <source>
        <dbReference type="SAM" id="MobiDB-lite"/>
    </source>
</evidence>
<protein>
    <recommendedName>
        <fullName evidence="6">Acetyltransferase component of pyruvate dehydrogenase complex</fullName>
        <ecNumber evidence="6">2.3.1.12</ecNumber>
    </recommendedName>
</protein>
<comment type="similarity">
    <text evidence="1 6">Belongs to the 2-oxoacid dehydrogenase family.</text>
</comment>
<evidence type="ECO:0000259" key="9">
    <source>
        <dbReference type="PROSITE" id="PS51826"/>
    </source>
</evidence>
<dbReference type="FunFam" id="2.40.50.100:FF:000010">
    <property type="entry name" value="Acetyltransferase component of pyruvate dehydrogenase complex"/>
    <property type="match status" value="1"/>
</dbReference>
<evidence type="ECO:0000256" key="2">
    <source>
        <dbReference type="ARBA" id="ARBA00022679"/>
    </source>
</evidence>
<dbReference type="PANTHER" id="PTHR23151">
    <property type="entry name" value="DIHYDROLIPOAMIDE ACETYL/SUCCINYL-TRANSFERASE-RELATED"/>
    <property type="match status" value="1"/>
</dbReference>
<evidence type="ECO:0000256" key="5">
    <source>
        <dbReference type="ARBA" id="ARBA00023315"/>
    </source>
</evidence>
<keyword evidence="4" id="KW-0809">Transit peptide</keyword>
<dbReference type="NCBIfam" id="TIGR01349">
    <property type="entry name" value="PDHac_trf_mito"/>
    <property type="match status" value="1"/>
</dbReference>
<dbReference type="PANTHER" id="PTHR23151:SF90">
    <property type="entry name" value="DIHYDROLIPOYLLYSINE-RESIDUE ACETYLTRANSFERASE COMPONENT OF PYRUVATE DEHYDROGENASE COMPLEX, MITOCHONDRIAL-RELATED"/>
    <property type="match status" value="1"/>
</dbReference>
<dbReference type="InterPro" id="IPR004167">
    <property type="entry name" value="PSBD"/>
</dbReference>
<feature type="compositionally biased region" description="Low complexity" evidence="7">
    <location>
        <begin position="261"/>
        <end position="277"/>
    </location>
</feature>
<evidence type="ECO:0000259" key="8">
    <source>
        <dbReference type="PROSITE" id="PS50968"/>
    </source>
</evidence>
<evidence type="ECO:0000313" key="11">
    <source>
        <dbReference type="Proteomes" id="UP000801864"/>
    </source>
</evidence>
<proteinExistence type="inferred from homology"/>
<feature type="domain" description="Peripheral subunit-binding (PSBD)" evidence="9">
    <location>
        <begin position="294"/>
        <end position="331"/>
    </location>
</feature>
<dbReference type="CDD" id="cd06849">
    <property type="entry name" value="lipoyl_domain"/>
    <property type="match status" value="1"/>
</dbReference>
<dbReference type="GO" id="GO:0005739">
    <property type="term" value="C:mitochondrion"/>
    <property type="evidence" value="ECO:0007669"/>
    <property type="project" value="UniProtKB-SubCell"/>
</dbReference>
<comment type="catalytic activity">
    <reaction evidence="6">
        <text>N(6)-[(R)-dihydrolipoyl]-L-lysyl-[protein] + acetyl-CoA = N(6)-[(R)-S(8)-acetyldihydrolipoyl]-L-lysyl-[protein] + CoA</text>
        <dbReference type="Rhea" id="RHEA:17017"/>
        <dbReference type="Rhea" id="RHEA-COMP:10475"/>
        <dbReference type="Rhea" id="RHEA-COMP:10478"/>
        <dbReference type="ChEBI" id="CHEBI:57287"/>
        <dbReference type="ChEBI" id="CHEBI:57288"/>
        <dbReference type="ChEBI" id="CHEBI:83100"/>
        <dbReference type="ChEBI" id="CHEBI:83111"/>
        <dbReference type="EC" id="2.3.1.12"/>
    </reaction>
</comment>
<dbReference type="Gene3D" id="3.30.559.10">
    <property type="entry name" value="Chloramphenicol acetyltransferase-like domain"/>
    <property type="match status" value="1"/>
</dbReference>
<dbReference type="InterPro" id="IPR001078">
    <property type="entry name" value="2-oxoacid_DH_actylTfrase"/>
</dbReference>
<dbReference type="SUPFAM" id="SSF52777">
    <property type="entry name" value="CoA-dependent acyltransferases"/>
    <property type="match status" value="1"/>
</dbReference>
<feature type="domain" description="Lipoyl-binding" evidence="8">
    <location>
        <begin position="152"/>
        <end position="228"/>
    </location>
</feature>
<dbReference type="InterPro" id="IPR006257">
    <property type="entry name" value="LAT1"/>
</dbReference>
<dbReference type="GO" id="GO:0045254">
    <property type="term" value="C:pyruvate dehydrogenase complex"/>
    <property type="evidence" value="ECO:0007669"/>
    <property type="project" value="UniProtKB-UniRule"/>
</dbReference>
<dbReference type="FunFam" id="3.30.559.10:FF:000003">
    <property type="entry name" value="Acetyltransferase component of pyruvate dehydrogenase complex"/>
    <property type="match status" value="1"/>
</dbReference>
<dbReference type="GO" id="GO:0006086">
    <property type="term" value="P:pyruvate decarboxylation to acetyl-CoA"/>
    <property type="evidence" value="ECO:0007669"/>
    <property type="project" value="InterPro"/>
</dbReference>
<keyword evidence="2 6" id="KW-0808">Transferase</keyword>
<dbReference type="Proteomes" id="UP000801864">
    <property type="component" value="Unassembled WGS sequence"/>
</dbReference>
<accession>A0A9P4XCM2</accession>
<comment type="cofactor">
    <cofactor evidence="6">
        <name>(R)-lipoate</name>
        <dbReference type="ChEBI" id="CHEBI:83088"/>
    </cofactor>
    <text evidence="6">Binds 1 lipoyl cofactor covalently.</text>
</comment>
<dbReference type="PROSITE" id="PS00189">
    <property type="entry name" value="LIPOYL"/>
    <property type="match status" value="1"/>
</dbReference>
<evidence type="ECO:0000256" key="4">
    <source>
        <dbReference type="ARBA" id="ARBA00022946"/>
    </source>
</evidence>
<dbReference type="InterPro" id="IPR023213">
    <property type="entry name" value="CAT-like_dom_sf"/>
</dbReference>
<feature type="region of interest" description="Disordered" evidence="7">
    <location>
        <begin position="244"/>
        <end position="282"/>
    </location>
</feature>
<comment type="caution">
    <text evidence="10">The sequence shown here is derived from an EMBL/GenBank/DDBJ whole genome shotgun (WGS) entry which is preliminary data.</text>
</comment>
<dbReference type="InterPro" id="IPR036625">
    <property type="entry name" value="E3-bd_dom_sf"/>
</dbReference>
<dbReference type="EMBL" id="QLNT01000012">
    <property type="protein sequence ID" value="KAF3069590.1"/>
    <property type="molecule type" value="Genomic_DNA"/>
</dbReference>